<proteinExistence type="predicted"/>
<accession>A0A932CRQ7</accession>
<name>A0A932CRQ7_UNCTE</name>
<evidence type="ECO:0000313" key="2">
    <source>
        <dbReference type="Proteomes" id="UP000769766"/>
    </source>
</evidence>
<sequence length="80" mass="9031">MKGMDLLTAGELDVEYPESDGRPMAETGIHVNRMTDLYKMLQGFCRTAPDVYVGANMFLYGAAEAELERLKAEMERLRGR</sequence>
<dbReference type="AlphaFoldDB" id="A0A932CRQ7"/>
<dbReference type="Proteomes" id="UP000769766">
    <property type="component" value="Unassembled WGS sequence"/>
</dbReference>
<protein>
    <submittedName>
        <fullName evidence="1">Uncharacterized protein</fullName>
    </submittedName>
</protein>
<gene>
    <name evidence="1" type="ORF">HYY20_13705</name>
</gene>
<comment type="caution">
    <text evidence="1">The sequence shown here is derived from an EMBL/GenBank/DDBJ whole genome shotgun (WGS) entry which is preliminary data.</text>
</comment>
<reference evidence="1" key="1">
    <citation type="submission" date="2020-07" db="EMBL/GenBank/DDBJ databases">
        <title>Huge and variable diversity of episymbiotic CPR bacteria and DPANN archaea in groundwater ecosystems.</title>
        <authorList>
            <person name="He C.Y."/>
            <person name="Keren R."/>
            <person name="Whittaker M."/>
            <person name="Farag I.F."/>
            <person name="Doudna J."/>
            <person name="Cate J.H.D."/>
            <person name="Banfield J.F."/>
        </authorList>
    </citation>
    <scope>NUCLEOTIDE SEQUENCE</scope>
    <source>
        <strain evidence="1">NC_groundwater_672_Ag_B-0.1um_62_36</strain>
    </source>
</reference>
<dbReference type="EMBL" id="JACPRF010000416">
    <property type="protein sequence ID" value="MBI2877926.1"/>
    <property type="molecule type" value="Genomic_DNA"/>
</dbReference>
<evidence type="ECO:0000313" key="1">
    <source>
        <dbReference type="EMBL" id="MBI2877926.1"/>
    </source>
</evidence>
<organism evidence="1 2">
    <name type="scientific">Tectimicrobiota bacterium</name>
    <dbReference type="NCBI Taxonomy" id="2528274"/>
    <lineage>
        <taxon>Bacteria</taxon>
        <taxon>Pseudomonadati</taxon>
        <taxon>Nitrospinota/Tectimicrobiota group</taxon>
        <taxon>Candidatus Tectimicrobiota</taxon>
    </lineage>
</organism>